<protein>
    <submittedName>
        <fullName evidence="2">Pimeloyl-ACP methyl ester carboxylesterase</fullName>
    </submittedName>
</protein>
<dbReference type="STRING" id="589385.SAMN05421504_107401"/>
<dbReference type="EMBL" id="FNON01000007">
    <property type="protein sequence ID" value="SDY90826.1"/>
    <property type="molecule type" value="Genomic_DNA"/>
</dbReference>
<dbReference type="PRINTS" id="PR00111">
    <property type="entry name" value="ABHYDROLASE"/>
</dbReference>
<dbReference type="PANTHER" id="PTHR43433:SF5">
    <property type="entry name" value="AB HYDROLASE-1 DOMAIN-CONTAINING PROTEIN"/>
    <property type="match status" value="1"/>
</dbReference>
<dbReference type="GO" id="GO:0046503">
    <property type="term" value="P:glycerolipid catabolic process"/>
    <property type="evidence" value="ECO:0007669"/>
    <property type="project" value="TreeGrafter"/>
</dbReference>
<evidence type="ECO:0000313" key="3">
    <source>
        <dbReference type="Proteomes" id="UP000199515"/>
    </source>
</evidence>
<dbReference type="InterPro" id="IPR000073">
    <property type="entry name" value="AB_hydrolase_1"/>
</dbReference>
<accession>A0A1H3NPH7</accession>
<sequence length="273" mass="29796">MSRAEANGIQIEYETLGDPRDPAIILTVGLGAQLLECSDVFCFPLVEAGYFVVRYDNRDAGLSTKCEGRRYTLLDMARDTIGLMDALDIDKAHLVGASMGAMISQELTIHYPERVRTLCSMISTTGDPQVGRSTKTALRAFKQPRPKNRDEVIEQGLQIWKVVGSPGFCGEEDHVRALVAASYDRSYCPEGRNRQLMAMAAATDRTEGLRGVRVPTMVIHGEADPLIDPSGGRATAAAIPGAEWLPMPDMGHDLPRQTWPVIIDAILRNAAKG</sequence>
<organism evidence="2 3">
    <name type="scientific">Amycolatopsis xylanica</name>
    <dbReference type="NCBI Taxonomy" id="589385"/>
    <lineage>
        <taxon>Bacteria</taxon>
        <taxon>Bacillati</taxon>
        <taxon>Actinomycetota</taxon>
        <taxon>Actinomycetes</taxon>
        <taxon>Pseudonocardiales</taxon>
        <taxon>Pseudonocardiaceae</taxon>
        <taxon>Amycolatopsis</taxon>
    </lineage>
</organism>
<evidence type="ECO:0000313" key="2">
    <source>
        <dbReference type="EMBL" id="SDY90826.1"/>
    </source>
</evidence>
<dbReference type="AlphaFoldDB" id="A0A1H3NPH7"/>
<dbReference type="GO" id="GO:0004806">
    <property type="term" value="F:triacylglycerol lipase activity"/>
    <property type="evidence" value="ECO:0007669"/>
    <property type="project" value="TreeGrafter"/>
</dbReference>
<proteinExistence type="predicted"/>
<keyword evidence="3" id="KW-1185">Reference proteome</keyword>
<feature type="domain" description="AB hydrolase-1" evidence="1">
    <location>
        <begin position="23"/>
        <end position="253"/>
    </location>
</feature>
<dbReference type="SUPFAM" id="SSF53474">
    <property type="entry name" value="alpha/beta-Hydrolases"/>
    <property type="match status" value="1"/>
</dbReference>
<dbReference type="PANTHER" id="PTHR43433">
    <property type="entry name" value="HYDROLASE, ALPHA/BETA FOLD FAMILY PROTEIN"/>
    <property type="match status" value="1"/>
</dbReference>
<dbReference type="OrthoDB" id="8957634at2"/>
<dbReference type="Proteomes" id="UP000199515">
    <property type="component" value="Unassembled WGS sequence"/>
</dbReference>
<dbReference type="InterPro" id="IPR050471">
    <property type="entry name" value="AB_hydrolase"/>
</dbReference>
<dbReference type="Pfam" id="PF00561">
    <property type="entry name" value="Abhydrolase_1"/>
    <property type="match status" value="1"/>
</dbReference>
<gene>
    <name evidence="2" type="ORF">SAMN05421504_107401</name>
</gene>
<reference evidence="2 3" key="1">
    <citation type="submission" date="2016-10" db="EMBL/GenBank/DDBJ databases">
        <authorList>
            <person name="de Groot N.N."/>
        </authorList>
    </citation>
    <scope>NUCLEOTIDE SEQUENCE [LARGE SCALE GENOMIC DNA]</scope>
    <source>
        <strain evidence="2 3">CPCC 202699</strain>
    </source>
</reference>
<dbReference type="InterPro" id="IPR029058">
    <property type="entry name" value="AB_hydrolase_fold"/>
</dbReference>
<evidence type="ECO:0000259" key="1">
    <source>
        <dbReference type="Pfam" id="PF00561"/>
    </source>
</evidence>
<dbReference type="RefSeq" id="WP_091294948.1">
    <property type="nucleotide sequence ID" value="NZ_FNON01000007.1"/>
</dbReference>
<dbReference type="Gene3D" id="3.40.50.1820">
    <property type="entry name" value="alpha/beta hydrolase"/>
    <property type="match status" value="1"/>
</dbReference>
<name>A0A1H3NPH7_9PSEU</name>